<protein>
    <submittedName>
        <fullName evidence="1">Phage tail protein</fullName>
    </submittedName>
</protein>
<gene>
    <name evidence="1" type="ORF">WI38_07270</name>
</gene>
<dbReference type="EMBL" id="LOTN01000013">
    <property type="protein sequence ID" value="KUZ94439.1"/>
    <property type="molecule type" value="Genomic_DNA"/>
</dbReference>
<dbReference type="AlphaFoldDB" id="A0A102LJ50"/>
<dbReference type="InterPro" id="IPR006521">
    <property type="entry name" value="Tail_protein_I"/>
</dbReference>
<dbReference type="RefSeq" id="WP_059631721.1">
    <property type="nucleotide sequence ID" value="NZ_LOTK01000060.1"/>
</dbReference>
<dbReference type="Proteomes" id="UP000065521">
    <property type="component" value="Unassembled WGS sequence"/>
</dbReference>
<sequence>MSDLLPPNATPLERRAARALAAAESLPVPIRDYWNPDRCAAALLPYLAAEVSVDGWELAESDDARRALVRSAIQLHQRRGTPWAVREVIRRLGFGEVTIVEGRRVRRRDGSATYNGDYVHGRETAWAEYIVKLSRPITRDQADNLKAVLERYAPRRSMLASLDYREAPIRYNGFAHRDGQYNRGSIKS</sequence>
<reference evidence="1 2" key="1">
    <citation type="submission" date="2015-11" db="EMBL/GenBank/DDBJ databases">
        <title>Expanding the genomic diversity of Burkholderia species for the development of highly accurate diagnostics.</title>
        <authorList>
            <person name="Sahl J."/>
            <person name="Keim P."/>
            <person name="Wagner D."/>
        </authorList>
    </citation>
    <scope>NUCLEOTIDE SEQUENCE [LARGE SCALE GENOMIC DNA]</scope>
    <source>
        <strain evidence="1 2">RF32-BP4</strain>
    </source>
</reference>
<dbReference type="Pfam" id="PF09684">
    <property type="entry name" value="Tail_P2_I"/>
    <property type="match status" value="1"/>
</dbReference>
<proteinExistence type="predicted"/>
<comment type="caution">
    <text evidence="1">The sequence shown here is derived from an EMBL/GenBank/DDBJ whole genome shotgun (WGS) entry which is preliminary data.</text>
</comment>
<dbReference type="NCBIfam" id="TIGR01634">
    <property type="entry name" value="tail_P2_I"/>
    <property type="match status" value="1"/>
</dbReference>
<accession>A0A102LJ50</accession>
<organism evidence="1 2">
    <name type="scientific">Burkholderia ubonensis</name>
    <dbReference type="NCBI Taxonomy" id="101571"/>
    <lineage>
        <taxon>Bacteria</taxon>
        <taxon>Pseudomonadati</taxon>
        <taxon>Pseudomonadota</taxon>
        <taxon>Betaproteobacteria</taxon>
        <taxon>Burkholderiales</taxon>
        <taxon>Burkholderiaceae</taxon>
        <taxon>Burkholderia</taxon>
        <taxon>Burkholderia cepacia complex</taxon>
    </lineage>
</organism>
<name>A0A102LJ50_9BURK</name>
<evidence type="ECO:0000313" key="1">
    <source>
        <dbReference type="EMBL" id="KUZ94439.1"/>
    </source>
</evidence>
<evidence type="ECO:0000313" key="2">
    <source>
        <dbReference type="Proteomes" id="UP000065521"/>
    </source>
</evidence>